<dbReference type="SUPFAM" id="SSF56104">
    <property type="entry name" value="SAICAR synthase-like"/>
    <property type="match status" value="1"/>
</dbReference>
<feature type="region of interest" description="Disordered" evidence="13">
    <location>
        <begin position="1657"/>
        <end position="1760"/>
    </location>
</feature>
<evidence type="ECO:0000256" key="8">
    <source>
        <dbReference type="ARBA" id="ARBA00022833"/>
    </source>
</evidence>
<evidence type="ECO:0000256" key="10">
    <source>
        <dbReference type="ARBA" id="ARBA00075294"/>
    </source>
</evidence>
<evidence type="ECO:0000256" key="12">
    <source>
        <dbReference type="PROSITE-ProRule" id="PRU00781"/>
    </source>
</evidence>
<keyword evidence="6 11" id="KW-0863">Zinc-finger</keyword>
<dbReference type="GO" id="GO:0000329">
    <property type="term" value="C:fungal-type vacuole membrane"/>
    <property type="evidence" value="ECO:0007669"/>
    <property type="project" value="TreeGrafter"/>
</dbReference>
<dbReference type="Gene3D" id="3.50.7.10">
    <property type="entry name" value="GroEL"/>
    <property type="match status" value="1"/>
</dbReference>
<dbReference type="SMART" id="SM00330">
    <property type="entry name" value="PIPKc"/>
    <property type="match status" value="1"/>
</dbReference>
<dbReference type="EMBL" id="MCGE01000010">
    <property type="protein sequence ID" value="ORZ17280.1"/>
    <property type="molecule type" value="Genomic_DNA"/>
</dbReference>
<dbReference type="InterPro" id="IPR027483">
    <property type="entry name" value="PInositol-4-P-4/5-kinase_C_sf"/>
</dbReference>
<keyword evidence="8" id="KW-0862">Zinc</keyword>
<feature type="compositionally biased region" description="Polar residues" evidence="13">
    <location>
        <begin position="618"/>
        <end position="635"/>
    </location>
</feature>
<evidence type="ECO:0000256" key="5">
    <source>
        <dbReference type="ARBA" id="ARBA00022741"/>
    </source>
</evidence>
<dbReference type="GO" id="GO:0005524">
    <property type="term" value="F:ATP binding"/>
    <property type="evidence" value="ECO:0007669"/>
    <property type="project" value="UniProtKB-UniRule"/>
</dbReference>
<feature type="compositionally biased region" description="Basic and acidic residues" evidence="13">
    <location>
        <begin position="1669"/>
        <end position="1681"/>
    </location>
</feature>
<dbReference type="PANTHER" id="PTHR45748:SF7">
    <property type="entry name" value="1-PHOSPHATIDYLINOSITOL 3-PHOSPHATE 5-KINASE-RELATED"/>
    <property type="match status" value="1"/>
</dbReference>
<dbReference type="InterPro" id="IPR013083">
    <property type="entry name" value="Znf_RING/FYVE/PHD"/>
</dbReference>
<evidence type="ECO:0000256" key="2">
    <source>
        <dbReference type="ARBA" id="ARBA00012009"/>
    </source>
</evidence>
<feature type="region of interest" description="Disordered" evidence="13">
    <location>
        <begin position="1828"/>
        <end position="1868"/>
    </location>
</feature>
<dbReference type="PROSITE" id="PS51455">
    <property type="entry name" value="PIPK"/>
    <property type="match status" value="1"/>
</dbReference>
<dbReference type="InterPro" id="IPR011011">
    <property type="entry name" value="Znf_FYVE_PHD"/>
</dbReference>
<dbReference type="InterPro" id="IPR044769">
    <property type="entry name" value="PIKfyve_PIPKc"/>
</dbReference>
<dbReference type="CDD" id="cd15725">
    <property type="entry name" value="FYVE_PIKfyve_Fab1"/>
    <property type="match status" value="1"/>
</dbReference>
<keyword evidence="17" id="KW-1185">Reference proteome</keyword>
<keyword evidence="5 12" id="KW-0547">Nucleotide-binding</keyword>
<dbReference type="InterPro" id="IPR017455">
    <property type="entry name" value="Znf_FYVE-rel"/>
</dbReference>
<evidence type="ECO:0000256" key="1">
    <source>
        <dbReference type="ARBA" id="ARBA00000768"/>
    </source>
</evidence>
<dbReference type="InterPro" id="IPR002498">
    <property type="entry name" value="PInositol-4-P-4/5-kinase_core"/>
</dbReference>
<dbReference type="FunFam" id="3.30.800.10:FF:000005">
    <property type="entry name" value="1-phosphatidylinositol-3-phosphate 5-kinase (Fab1)"/>
    <property type="match status" value="1"/>
</dbReference>
<evidence type="ECO:0000256" key="6">
    <source>
        <dbReference type="ARBA" id="ARBA00022771"/>
    </source>
</evidence>
<feature type="compositionally biased region" description="Polar residues" evidence="13">
    <location>
        <begin position="578"/>
        <end position="597"/>
    </location>
</feature>
<dbReference type="InterPro" id="IPR027410">
    <property type="entry name" value="TCP-1-like_intermed_sf"/>
</dbReference>
<dbReference type="GO" id="GO:0008270">
    <property type="term" value="F:zinc ion binding"/>
    <property type="evidence" value="ECO:0007669"/>
    <property type="project" value="UniProtKB-KW"/>
</dbReference>
<evidence type="ECO:0000256" key="3">
    <source>
        <dbReference type="ARBA" id="ARBA00022679"/>
    </source>
</evidence>
<dbReference type="FunFam" id="3.30.810.10:FF:000001">
    <property type="entry name" value="1-phosphatidylinositol 3-phosphate 5-kinase FAB1"/>
    <property type="match status" value="1"/>
</dbReference>
<keyword evidence="7 12" id="KW-0418">Kinase</keyword>
<dbReference type="PANTHER" id="PTHR45748">
    <property type="entry name" value="1-PHOSPHATIDYLINOSITOL 3-PHOSPHATE 5-KINASE-RELATED"/>
    <property type="match status" value="1"/>
</dbReference>
<feature type="compositionally biased region" description="Low complexity" evidence="13">
    <location>
        <begin position="88"/>
        <end position="102"/>
    </location>
</feature>
<feature type="compositionally biased region" description="Pro residues" evidence="13">
    <location>
        <begin position="113"/>
        <end position="122"/>
    </location>
</feature>
<dbReference type="STRING" id="90262.A0A1X2IIY4"/>
<dbReference type="EC" id="2.7.1.150" evidence="2"/>
<keyword evidence="4" id="KW-0479">Metal-binding</keyword>
<feature type="compositionally biased region" description="Polar residues" evidence="13">
    <location>
        <begin position="984"/>
        <end position="1001"/>
    </location>
</feature>
<comment type="catalytic activity">
    <reaction evidence="1">
        <text>a 1,2-diacyl-sn-glycero-3-phospho-(1D-myo-inositol-3-phosphate) + ATP = a 1,2-diacyl-sn-glycero-3-phospho-(1D-myo-inositol-3,5-bisphosphate) + ADP + H(+)</text>
        <dbReference type="Rhea" id="RHEA:13609"/>
        <dbReference type="ChEBI" id="CHEBI:15378"/>
        <dbReference type="ChEBI" id="CHEBI:30616"/>
        <dbReference type="ChEBI" id="CHEBI:57923"/>
        <dbReference type="ChEBI" id="CHEBI:58088"/>
        <dbReference type="ChEBI" id="CHEBI:456216"/>
        <dbReference type="EC" id="2.7.1.150"/>
    </reaction>
</comment>
<feature type="region of interest" description="Disordered" evidence="13">
    <location>
        <begin position="84"/>
        <end position="131"/>
    </location>
</feature>
<proteinExistence type="predicted"/>
<dbReference type="InterPro" id="IPR000306">
    <property type="entry name" value="Znf_FYVE"/>
</dbReference>
<evidence type="ECO:0000313" key="16">
    <source>
        <dbReference type="EMBL" id="ORZ17280.1"/>
    </source>
</evidence>
<dbReference type="Proteomes" id="UP000193560">
    <property type="component" value="Unassembled WGS sequence"/>
</dbReference>
<dbReference type="CDD" id="cd17300">
    <property type="entry name" value="PIPKc_PIKfyve"/>
    <property type="match status" value="1"/>
</dbReference>
<evidence type="ECO:0000256" key="4">
    <source>
        <dbReference type="ARBA" id="ARBA00022723"/>
    </source>
</evidence>
<sequence length="2473" mass="276595">MSKLSSSPKNMLSRFEYDDTSTLTTFNLCETEVDRDDGEGVLSKFISKFKTAVSGQTPTIQQQQQLYRQNNPDEKHTLSVSGLDHAVNSSSPASTTNSATPTKPGLHDSNYFPPLPPLPPPTSSSGSGGATLAAMGEKQLPLKSPATTTGNYDSSCVPEIIPLVKTSSCDSDNQSVMTNFSVSNSNSLSRIIARLRGEAPNKEYWMPDENCKECFECGAHFNLFRRKHHCRVCGQIFCGKCASHIIQGERISQLGQLRVCNFCFSKFERQEEVASAQEAYILSSNRTSLDLDTAPAYSPVVPDQRPLSIVPNMQIPTTSLRQHSDYGSSTSTTVALEIPTRPLTPRASTSLTSIHNHDAQHDYNNTNGNTGGLKKLLVATNSMLRPRSRTNTMTSLMLDTTVGGISGIDGRSSSSLHSPMPFRRNSMSLSSPHTAFADGGGGTILPTGEFNTFSGSDNEDDDVRKWDRNPRNVLNFLGGTNTANNNERPTSMILTNASHMAALEAMMASGNEEDWYDQKARAKIRSKSVRRRLSMTGGGRHIRTRTQSLMRNTPVTNLDLFHHDLTTNNDPTDENGLAMTSSTPILPATTESSTGTPITAPVSIPTETSSSPSVSSTGFLQATDTNSALHSNSSQNGGGHTSDGTETEQQLADMINSSAVPLMASPSPRPRRYSYTPCAVEFNTGAVSHMRNMVRQMLKEADDITYYRDSWEDVLTDLLLKVSDSVHPDVQGGDELDIRHYIKIKTIAGGQPKDSLFVNGVVCSKNVAHKEMARTIERPKILILLFPLEWSRDFSKGEHQLQSIAPVLAQEKEFLEKLVNRITALEPTIVLVHANVSRIALEFLRKAKIVVVFNVKLSVLEAVSRCTGASVVSSFLQLSKDNLILGECGVFELVTLMHEWIPNRRKTFLLFHKCAPDLGATIILRGGNTESLRAVKHILDFMVFVVHNLRLESSLLHDFSMMRNASLPHGNEIETHSLTVPDGTHNNNEPLDPTNTGSNAAPSHDEIIKPPLVNNENTPDIQLQNNANSPKDDPCLRLVNQTIDRYEKTIVSASPSVVLPPPYLLIRLKETQAKLVVLIRNYFLSMPALDAAATNGGGDGQQLVDTMVSSLPESLSGMSLYFRGFDQYLANNNEYEQLLEEHTQRWRTLDACLGEIDHVSPLFYQQFVVLYTIVCTDTAVPCQDPQTRRIDYYRIPSDLTLGQYVEDMVSCIDYPCTSNLCERSMLRHYRSYVHGNARVNVKVERLEGVQPTTLSPDIFTWSYCRHCSGHTKMTPMSDNAWKYSFGKFLELLFYQRVLDEETETDCCDGPKMTTSMCCHALYRDHVHFFSIQGLAVRIQYEVIHPLEVYVPPMHLYVSPRILSTAKDDAHESIRGQITRFYDSVVERNKNFNYDVVQPNGVDICKDQLQEMSGRALGEKKSLLQYLQSVYATTESTDALQLNIVRTQLQMNVLQWEAEYVELVRQYVKPERELRRLTATHFRKMLSTDTNTGIGSIHMQMTNVDLRTQKATDSVDLPLLDVGLDGYPDDYDAGLYGMTYASVPGTAIDSTLSQQPRLGESPSSISPWLEEEKRLDYILEQMDAGHLLLQQQRTIDSPASMTPQLTPMEDDDILDSDVARRLSLELMLSTDRGDNNMVTDTMTPKSAPLHATTLKATGENHARHRTASHRPVDSHDISENGMHRSKSSPMGSALASGQQSSRIPQRSAMDNRKKALDSAAHLSRKTDKRATAVNSRVPTKPSATGENSAGESSTAKEDIPLNGYRYGYKGSTERLQQNGNKRHLRPIASVSTSRLYGHHQQQIQKFGCAPATAKGPKQQTNVRFSMTPGKVPPMTCSLPRAPTTTPLSITSTSSSSSLARSRTVRQRLASKSSIEVYTTVRELVREESDDEFQATDMDESDFEEDDKHNNNTKTGDRSENKNMEQGNNDDDSDNTDLGLDDNGFQLYNNRRTFSLTQTDEYDESLCRDNTHSPPSVANTMQIYTKHGRRRGRKYRHHRNDVDSRRGKRAYSSVLPHLTLDPEDNTTESIDVPGIQQRPHHYNTVPALSEIRNSSMQSSTSNNMILDSSSMEISPNGLERNSFMKAIANILAEKGLGNLLPLEYPLSSLEHVFPKSIIVVREDEPSTIVAAALSSDDYVGKLFEIREQYMMDNAVVDETNNEKPANLNDTGNTPSDMFIERTLRSKSGIHMKSYFTDGTTKFFCKIFFAEQFDALRRNCGCDESYIASLAHCAKWDSSGGKSGSVFLKTKDGRYLLKQISRYEMDAFLKFAPSYFQYMSEAFFHELPTVLCKIFGLYRVGYKNMTTGRSIRMDILVMENLFYDRCVQKIFDLKGSMRNRHVQVTGKENEVLLDENMVEYLFQSPLFLHSHSKQMLRESLHNDTLFLSRLDVMDYSLLVGIDEEKQELVVGIVDFIRTFTWDKKLESWVKDSGIFGGGGKEPTIISPRQYRIRFREAMDRYFLMVPDFWTTANTSF</sequence>
<dbReference type="InterPro" id="IPR027409">
    <property type="entry name" value="GroEL-like_apical_dom_sf"/>
</dbReference>
<dbReference type="SUPFAM" id="SSF52029">
    <property type="entry name" value="GroEL apical domain-like"/>
    <property type="match status" value="1"/>
</dbReference>
<feature type="compositionally biased region" description="Polar residues" evidence="13">
    <location>
        <begin position="1686"/>
        <end position="1703"/>
    </location>
</feature>
<dbReference type="CDD" id="cd03334">
    <property type="entry name" value="Fab1_TCP"/>
    <property type="match status" value="1"/>
</dbReference>
<feature type="compositionally biased region" description="Basic and acidic residues" evidence="13">
    <location>
        <begin position="1904"/>
        <end position="1921"/>
    </location>
</feature>
<keyword evidence="3 12" id="KW-0808">Transferase</keyword>
<gene>
    <name evidence="16" type="ORF">BCR42DRAFT_414324</name>
</gene>
<dbReference type="SMART" id="SM00064">
    <property type="entry name" value="FYVE"/>
    <property type="match status" value="1"/>
</dbReference>
<dbReference type="Pfam" id="PF00118">
    <property type="entry name" value="Cpn60_TCP1"/>
    <property type="match status" value="1"/>
</dbReference>
<name>A0A1X2IIY4_9FUNG</name>
<protein>
    <recommendedName>
        <fullName evidence="2">1-phosphatidylinositol-3-phosphate 5-kinase</fullName>
        <ecNumber evidence="2">2.7.1.150</ecNumber>
    </recommendedName>
    <alternativeName>
        <fullName evidence="10">Type III PIP kinase</fullName>
    </alternativeName>
</protein>
<dbReference type="InterPro" id="IPR027484">
    <property type="entry name" value="PInositol-4-P-5-kinase_N"/>
</dbReference>
<feature type="domain" description="PIPK" evidence="15">
    <location>
        <begin position="2137"/>
        <end position="2459"/>
    </location>
</feature>
<feature type="compositionally biased region" description="Low complexity" evidence="13">
    <location>
        <begin position="1840"/>
        <end position="1860"/>
    </location>
</feature>
<dbReference type="Gene3D" id="3.30.800.10">
    <property type="entry name" value="Phosphatidylinositol Phosphate Kinase II Beta"/>
    <property type="match status" value="1"/>
</dbReference>
<evidence type="ECO:0000256" key="7">
    <source>
        <dbReference type="ARBA" id="ARBA00022777"/>
    </source>
</evidence>
<dbReference type="OrthoDB" id="158357at2759"/>
<evidence type="ECO:0000256" key="13">
    <source>
        <dbReference type="SAM" id="MobiDB-lite"/>
    </source>
</evidence>
<organism evidence="16 17">
    <name type="scientific">Absidia repens</name>
    <dbReference type="NCBI Taxonomy" id="90262"/>
    <lineage>
        <taxon>Eukaryota</taxon>
        <taxon>Fungi</taxon>
        <taxon>Fungi incertae sedis</taxon>
        <taxon>Mucoromycota</taxon>
        <taxon>Mucoromycotina</taxon>
        <taxon>Mucoromycetes</taxon>
        <taxon>Mucorales</taxon>
        <taxon>Cunninghamellaceae</taxon>
        <taxon>Absidia</taxon>
    </lineage>
</organism>
<feature type="compositionally biased region" description="Polar residues" evidence="13">
    <location>
        <begin position="1731"/>
        <end position="1752"/>
    </location>
</feature>
<dbReference type="SUPFAM" id="SSF54849">
    <property type="entry name" value="GroEL-intermediate domain like"/>
    <property type="match status" value="1"/>
</dbReference>
<feature type="region of interest" description="Disordered" evidence="13">
    <location>
        <begin position="1985"/>
        <end position="2037"/>
    </location>
</feature>
<feature type="region of interest" description="Disordered" evidence="13">
    <location>
        <begin position="1886"/>
        <end position="1942"/>
    </location>
</feature>
<evidence type="ECO:0000259" key="15">
    <source>
        <dbReference type="PROSITE" id="PS51455"/>
    </source>
</evidence>
<dbReference type="Gene3D" id="3.30.40.10">
    <property type="entry name" value="Zinc/RING finger domain, C3HC4 (zinc finger)"/>
    <property type="match status" value="1"/>
</dbReference>
<dbReference type="GO" id="GO:0000285">
    <property type="term" value="F:1-phosphatidylinositol-3-phosphate 5-kinase activity"/>
    <property type="evidence" value="ECO:0007669"/>
    <property type="project" value="UniProtKB-EC"/>
</dbReference>
<dbReference type="GO" id="GO:0010008">
    <property type="term" value="C:endosome membrane"/>
    <property type="evidence" value="ECO:0007669"/>
    <property type="project" value="TreeGrafter"/>
</dbReference>
<feature type="compositionally biased region" description="Acidic residues" evidence="13">
    <location>
        <begin position="1886"/>
        <end position="1903"/>
    </location>
</feature>
<dbReference type="Gene3D" id="3.30.810.10">
    <property type="entry name" value="2-Layer Sandwich"/>
    <property type="match status" value="1"/>
</dbReference>
<feature type="domain" description="FYVE-type" evidence="14">
    <location>
        <begin position="208"/>
        <end position="268"/>
    </location>
</feature>
<dbReference type="SUPFAM" id="SSF57903">
    <property type="entry name" value="FYVE/PHD zinc finger"/>
    <property type="match status" value="1"/>
</dbReference>
<feature type="compositionally biased region" description="Low complexity" evidence="13">
    <location>
        <begin position="601"/>
        <end position="617"/>
    </location>
</feature>
<dbReference type="Pfam" id="PF01363">
    <property type="entry name" value="FYVE"/>
    <property type="match status" value="1"/>
</dbReference>
<dbReference type="Pfam" id="PF01504">
    <property type="entry name" value="PIP5K"/>
    <property type="match status" value="1"/>
</dbReference>
<reference evidence="16 17" key="1">
    <citation type="submission" date="2016-07" db="EMBL/GenBank/DDBJ databases">
        <title>Pervasive Adenine N6-methylation of Active Genes in Fungi.</title>
        <authorList>
            <consortium name="DOE Joint Genome Institute"/>
            <person name="Mondo S.J."/>
            <person name="Dannebaum R.O."/>
            <person name="Kuo R.C."/>
            <person name="Labutti K."/>
            <person name="Haridas S."/>
            <person name="Kuo A."/>
            <person name="Salamov A."/>
            <person name="Ahrendt S.R."/>
            <person name="Lipzen A."/>
            <person name="Sullivan W."/>
            <person name="Andreopoulos W.B."/>
            <person name="Clum A."/>
            <person name="Lindquist E."/>
            <person name="Daum C."/>
            <person name="Ramamoorthy G.K."/>
            <person name="Gryganskyi A."/>
            <person name="Culley D."/>
            <person name="Magnuson J.K."/>
            <person name="James T.Y."/>
            <person name="O'Malley M.A."/>
            <person name="Stajich J.E."/>
            <person name="Spatafora J.W."/>
            <person name="Visel A."/>
            <person name="Grigoriev I.V."/>
        </authorList>
    </citation>
    <scope>NUCLEOTIDE SEQUENCE [LARGE SCALE GENOMIC DNA]</scope>
    <source>
        <strain evidence="16 17">NRRL 1336</strain>
    </source>
</reference>
<comment type="caution">
    <text evidence="16">The sequence shown here is derived from an EMBL/GenBank/DDBJ whole genome shotgun (WGS) entry which is preliminary data.</text>
</comment>
<evidence type="ECO:0000256" key="11">
    <source>
        <dbReference type="PROSITE-ProRule" id="PRU00091"/>
    </source>
</evidence>
<accession>A0A1X2IIY4</accession>
<evidence type="ECO:0000259" key="14">
    <source>
        <dbReference type="PROSITE" id="PS50178"/>
    </source>
</evidence>
<feature type="region of interest" description="Disordered" evidence="13">
    <location>
        <begin position="567"/>
        <end position="648"/>
    </location>
</feature>
<keyword evidence="9 12" id="KW-0067">ATP-binding</keyword>
<evidence type="ECO:0000313" key="17">
    <source>
        <dbReference type="Proteomes" id="UP000193560"/>
    </source>
</evidence>
<dbReference type="PROSITE" id="PS50178">
    <property type="entry name" value="ZF_FYVE"/>
    <property type="match status" value="1"/>
</dbReference>
<feature type="compositionally biased region" description="Basic residues" evidence="13">
    <location>
        <begin position="1985"/>
        <end position="1997"/>
    </location>
</feature>
<feature type="region of interest" description="Disordered" evidence="13">
    <location>
        <begin position="973"/>
        <end position="1018"/>
    </location>
</feature>
<dbReference type="InterPro" id="IPR002423">
    <property type="entry name" value="Cpn60/GroEL/TCP-1"/>
</dbReference>
<dbReference type="FunFam" id="3.50.7.10:FF:000007">
    <property type="entry name" value="1-phosphatidylinositol 3-phosphate 5-kinase isoform X1"/>
    <property type="match status" value="1"/>
</dbReference>
<evidence type="ECO:0000256" key="9">
    <source>
        <dbReference type="ARBA" id="ARBA00022840"/>
    </source>
</evidence>
<dbReference type="GO" id="GO:0046854">
    <property type="term" value="P:phosphatidylinositol phosphate biosynthetic process"/>
    <property type="evidence" value="ECO:0007669"/>
    <property type="project" value="TreeGrafter"/>
</dbReference>